<dbReference type="Pfam" id="PF00201">
    <property type="entry name" value="UDPGT"/>
    <property type="match status" value="1"/>
</dbReference>
<protein>
    <recommendedName>
        <fullName evidence="6">Glycosyltransferase</fullName>
        <ecNumber evidence="6">2.4.1.-</ecNumber>
    </recommendedName>
</protein>
<proteinExistence type="inferred from homology"/>
<sequence length="513" mass="57103">MTTIKQTFLSLKSKGISANHSTSKVEHESNQRIQKTAMDPPPVPPPHVIIFPLAAQGHVNSMLKLTELLAISGLRITFINSEHIHHRLLRHAHIQAHFAAFPDFRFKIISDGFPIDHPRPPDHFMTTFNYVKSITKQLFEELVSAPDRPVTCIIADGILTFTIDFAGDLGVPVIAFRTISASSFWACFCIPRMIESGDLPLKGDEDMDRDVTSVPGMEDILRCRDLPSFCRVADLSDQFLQYVTTQTLQTTAARALILNTFDQLEGPAISQIRTQFPNLYTIGPLHSHLRSRLSSSSPSPSSASNSLWKVDRSCIAWLDKQPPKSVIYVSFGSIATLNRHDFTEFWYGLVNSGRRFLWVVRPDSLAEGSSGAVPEELREAAAERGCIVGWAPQEEVLHHGAVAAFLTHSGWNSTLESVVAGKPMVCWPFFADQQVNSRLVSHAWKVGLDMKDVCDREVVERMVNEVMGERQEEFAAAAGDLARRARNAASEGGSSWDNLDRLIEDIRSMKPTS</sequence>
<evidence type="ECO:0000256" key="6">
    <source>
        <dbReference type="RuleBase" id="RU362057"/>
    </source>
</evidence>
<evidence type="ECO:0000256" key="2">
    <source>
        <dbReference type="ARBA" id="ARBA00022676"/>
    </source>
</evidence>
<dbReference type="OrthoDB" id="5835829at2759"/>
<gene>
    <name evidence="7" type="ORF">EUGRSUZ_J00976</name>
</gene>
<dbReference type="PANTHER" id="PTHR11926">
    <property type="entry name" value="GLUCOSYL/GLUCURONOSYL TRANSFERASES"/>
    <property type="match status" value="1"/>
</dbReference>
<dbReference type="EMBL" id="KK198762">
    <property type="protein sequence ID" value="KCW51452.1"/>
    <property type="molecule type" value="Genomic_DNA"/>
</dbReference>
<dbReference type="CDD" id="cd03784">
    <property type="entry name" value="GT1_Gtf-like"/>
    <property type="match status" value="1"/>
</dbReference>
<dbReference type="Gramene" id="KCW51452">
    <property type="protein sequence ID" value="KCW51452"/>
    <property type="gene ID" value="EUGRSUZ_J00976"/>
</dbReference>
<dbReference type="FunFam" id="3.40.50.2000:FF:000065">
    <property type="entry name" value="Glycosyltransferase"/>
    <property type="match status" value="1"/>
</dbReference>
<dbReference type="GO" id="GO:0102970">
    <property type="term" value="F:7-deoxyloganetic acid glucosyltransferase activity"/>
    <property type="evidence" value="ECO:0007669"/>
    <property type="project" value="UniProtKB-EC"/>
</dbReference>
<keyword evidence="3 5" id="KW-0808">Transferase</keyword>
<keyword evidence="2 5" id="KW-0328">Glycosyltransferase</keyword>
<dbReference type="GO" id="GO:0005737">
    <property type="term" value="C:cytoplasm"/>
    <property type="evidence" value="ECO:0000318"/>
    <property type="project" value="GO_Central"/>
</dbReference>
<evidence type="ECO:0000256" key="5">
    <source>
        <dbReference type="RuleBase" id="RU003718"/>
    </source>
</evidence>
<dbReference type="GO" id="GO:0080044">
    <property type="term" value="F:quercetin 7-O-glucosyltransferase activity"/>
    <property type="evidence" value="ECO:0000318"/>
    <property type="project" value="GO_Central"/>
</dbReference>
<dbReference type="PROSITE" id="PS00375">
    <property type="entry name" value="UDPGT"/>
    <property type="match status" value="1"/>
</dbReference>
<organism evidence="7">
    <name type="scientific">Eucalyptus grandis</name>
    <name type="common">Flooded gum</name>
    <dbReference type="NCBI Taxonomy" id="71139"/>
    <lineage>
        <taxon>Eukaryota</taxon>
        <taxon>Viridiplantae</taxon>
        <taxon>Streptophyta</taxon>
        <taxon>Embryophyta</taxon>
        <taxon>Tracheophyta</taxon>
        <taxon>Spermatophyta</taxon>
        <taxon>Magnoliopsida</taxon>
        <taxon>eudicotyledons</taxon>
        <taxon>Gunneridae</taxon>
        <taxon>Pentapetalae</taxon>
        <taxon>rosids</taxon>
        <taxon>malvids</taxon>
        <taxon>Myrtales</taxon>
        <taxon>Myrtaceae</taxon>
        <taxon>Myrtoideae</taxon>
        <taxon>Eucalypteae</taxon>
        <taxon>Eucalyptus</taxon>
    </lineage>
</organism>
<evidence type="ECO:0000256" key="1">
    <source>
        <dbReference type="ARBA" id="ARBA00009995"/>
    </source>
</evidence>
<dbReference type="GO" id="GO:0080043">
    <property type="term" value="F:quercetin 3-O-glucosyltransferase activity"/>
    <property type="evidence" value="ECO:0000318"/>
    <property type="project" value="GO_Central"/>
</dbReference>
<evidence type="ECO:0000313" key="7">
    <source>
        <dbReference type="EMBL" id="KCW51452.1"/>
    </source>
</evidence>
<dbReference type="SUPFAM" id="SSF53756">
    <property type="entry name" value="UDP-Glycosyltransferase/glycogen phosphorylase"/>
    <property type="match status" value="1"/>
</dbReference>
<comment type="catalytic activity">
    <reaction evidence="4">
        <text>7-deoxyloganetate + UDP-alpha-D-glucose = 7-deoxyloganate + UDP + H(+)</text>
        <dbReference type="Rhea" id="RHEA:39895"/>
        <dbReference type="ChEBI" id="CHEBI:15378"/>
        <dbReference type="ChEBI" id="CHEBI:58223"/>
        <dbReference type="ChEBI" id="CHEBI:58885"/>
        <dbReference type="ChEBI" id="CHEBI:76844"/>
        <dbReference type="ChEBI" id="CHEBI:76846"/>
        <dbReference type="EC" id="2.4.1.323"/>
    </reaction>
</comment>
<dbReference type="InterPro" id="IPR002213">
    <property type="entry name" value="UDP_glucos_trans"/>
</dbReference>
<evidence type="ECO:0000256" key="4">
    <source>
        <dbReference type="ARBA" id="ARBA00051827"/>
    </source>
</evidence>
<comment type="similarity">
    <text evidence="1 5">Belongs to the UDP-glycosyltransferase family.</text>
</comment>
<dbReference type="Gene3D" id="3.40.50.2000">
    <property type="entry name" value="Glycogen Phosphorylase B"/>
    <property type="match status" value="2"/>
</dbReference>
<dbReference type="PANTHER" id="PTHR11926:SF1392">
    <property type="entry name" value="GLYCOSYLTRANSFERASE"/>
    <property type="match status" value="1"/>
</dbReference>
<dbReference type="eggNOG" id="KOG1192">
    <property type="taxonomic scope" value="Eukaryota"/>
</dbReference>
<dbReference type="InterPro" id="IPR035595">
    <property type="entry name" value="UDP_glycos_trans_CS"/>
</dbReference>
<evidence type="ECO:0000256" key="3">
    <source>
        <dbReference type="ARBA" id="ARBA00022679"/>
    </source>
</evidence>
<dbReference type="OMA" id="WALFCAP"/>
<dbReference type="EC" id="2.4.1.-" evidence="6"/>
<dbReference type="KEGG" id="egr:104421707"/>
<dbReference type="FunFam" id="3.40.50.2000:FF:000040">
    <property type="entry name" value="UDP-glycosyltransferase 76C1"/>
    <property type="match status" value="1"/>
</dbReference>
<dbReference type="InParanoid" id="A0A059ABL5"/>
<dbReference type="AlphaFoldDB" id="A0A059ABL5"/>
<reference evidence="7" key="1">
    <citation type="submission" date="2013-07" db="EMBL/GenBank/DDBJ databases">
        <title>The genome of Eucalyptus grandis.</title>
        <authorList>
            <person name="Schmutz J."/>
            <person name="Hayes R."/>
            <person name="Myburg A."/>
            <person name="Tuskan G."/>
            <person name="Grattapaglia D."/>
            <person name="Rokhsar D.S."/>
        </authorList>
    </citation>
    <scope>NUCLEOTIDE SEQUENCE</scope>
    <source>
        <tissue evidence="7">Leaf extractions</tissue>
    </source>
</reference>
<accession>A0A059ABL5</accession>
<name>A0A059ABL5_EUCGR</name>